<reference evidence="3 4" key="1">
    <citation type="submission" date="2013-11" db="EMBL/GenBank/DDBJ databases">
        <title>Metagenomic analysis of a methanogenic consortium involved in long chain n-alkane degradation.</title>
        <authorList>
            <person name="Davidova I.A."/>
            <person name="Callaghan A.V."/>
            <person name="Wawrik B."/>
            <person name="Pruitt S."/>
            <person name="Marks C."/>
            <person name="Duncan K.E."/>
            <person name="Suflita J.M."/>
        </authorList>
    </citation>
    <scope>NUCLEOTIDE SEQUENCE [LARGE SCALE GENOMIC DNA]</scope>
    <source>
        <strain evidence="3 4">SPR</strain>
    </source>
</reference>
<feature type="chain" id="PRO_5002245217" description="Cobalt ABC transporter permease" evidence="2">
    <location>
        <begin position="25"/>
        <end position="196"/>
    </location>
</feature>
<feature type="signal peptide" evidence="2">
    <location>
        <begin position="1"/>
        <end position="24"/>
    </location>
</feature>
<keyword evidence="4" id="KW-1185">Reference proteome</keyword>
<dbReference type="Proteomes" id="UP000032233">
    <property type="component" value="Unassembled WGS sequence"/>
</dbReference>
<comment type="caution">
    <text evidence="3">The sequence shown here is derived from an EMBL/GenBank/DDBJ whole genome shotgun (WGS) entry which is preliminary data.</text>
</comment>
<evidence type="ECO:0008006" key="5">
    <source>
        <dbReference type="Google" id="ProtNLM"/>
    </source>
</evidence>
<accession>A0A0D2JWF9</accession>
<feature type="transmembrane region" description="Helical" evidence="1">
    <location>
        <begin position="171"/>
        <end position="190"/>
    </location>
</feature>
<evidence type="ECO:0000313" key="4">
    <source>
        <dbReference type="Proteomes" id="UP000032233"/>
    </source>
</evidence>
<keyword evidence="1" id="KW-0472">Membrane</keyword>
<dbReference type="STRING" id="1429043.X474_12160"/>
<dbReference type="RefSeq" id="WP_044348816.1">
    <property type="nucleotide sequence ID" value="NZ_AZAC01000014.1"/>
</dbReference>
<sequence>MARLTKVVLFSMVILAGSFSAAQAHKLFAAAYGEGGKLEGEASFSTGDPCKECQIKVLDAAKKEIGQAVTNDEGTFSMAMPKGEFPWVVKVDGGGGHKAECQVTKEDAGVLPDTTGEVKEAASAKPETATQAAVGVSKEDLDRLLSKQLGPLKSQVKKLVRSSEAVTVKDVVGGLGWIIGLLGIGAYFYSRRQDKA</sequence>
<protein>
    <recommendedName>
        <fullName evidence="5">Cobalt ABC transporter permease</fullName>
    </recommendedName>
</protein>
<name>A0A0D2JWF9_9BACT</name>
<evidence type="ECO:0000256" key="1">
    <source>
        <dbReference type="SAM" id="Phobius"/>
    </source>
</evidence>
<dbReference type="EMBL" id="AZAC01000014">
    <property type="protein sequence ID" value="KIX13920.1"/>
    <property type="molecule type" value="Genomic_DNA"/>
</dbReference>
<evidence type="ECO:0000313" key="3">
    <source>
        <dbReference type="EMBL" id="KIX13920.1"/>
    </source>
</evidence>
<keyword evidence="1" id="KW-1133">Transmembrane helix</keyword>
<proteinExistence type="predicted"/>
<dbReference type="AlphaFoldDB" id="A0A0D2JWF9"/>
<keyword evidence="1" id="KW-0812">Transmembrane</keyword>
<organism evidence="3 4">
    <name type="scientific">Dethiosulfatarculus sandiegensis</name>
    <dbReference type="NCBI Taxonomy" id="1429043"/>
    <lineage>
        <taxon>Bacteria</taxon>
        <taxon>Pseudomonadati</taxon>
        <taxon>Thermodesulfobacteriota</taxon>
        <taxon>Desulfarculia</taxon>
        <taxon>Desulfarculales</taxon>
        <taxon>Desulfarculaceae</taxon>
        <taxon>Dethiosulfatarculus</taxon>
    </lineage>
</organism>
<evidence type="ECO:0000256" key="2">
    <source>
        <dbReference type="SAM" id="SignalP"/>
    </source>
</evidence>
<gene>
    <name evidence="3" type="ORF">X474_12160</name>
</gene>
<dbReference type="OrthoDB" id="9795418at2"/>
<keyword evidence="2" id="KW-0732">Signal</keyword>
<dbReference type="InParanoid" id="A0A0D2JWF9"/>